<keyword evidence="6" id="KW-1185">Reference proteome</keyword>
<evidence type="ECO:0000313" key="6">
    <source>
        <dbReference type="Proteomes" id="UP000183365"/>
    </source>
</evidence>
<keyword evidence="3" id="KW-0862">Zinc</keyword>
<evidence type="ECO:0000256" key="2">
    <source>
        <dbReference type="ARBA" id="ARBA00022771"/>
    </source>
</evidence>
<evidence type="ECO:0000313" key="5">
    <source>
        <dbReference type="EMBL" id="SGZ38078.1"/>
    </source>
</evidence>
<organism evidence="5 6">
    <name type="scientific">Hanseniaspora guilliermondii</name>
    <dbReference type="NCBI Taxonomy" id="56406"/>
    <lineage>
        <taxon>Eukaryota</taxon>
        <taxon>Fungi</taxon>
        <taxon>Dikarya</taxon>
        <taxon>Ascomycota</taxon>
        <taxon>Saccharomycotina</taxon>
        <taxon>Saccharomycetes</taxon>
        <taxon>Saccharomycodales</taxon>
        <taxon>Saccharomycodaceae</taxon>
        <taxon>Hanseniaspora</taxon>
    </lineage>
</organism>
<proteinExistence type="predicted"/>
<dbReference type="Pfam" id="PF11789">
    <property type="entry name" value="zf-Nse"/>
    <property type="match status" value="1"/>
</dbReference>
<dbReference type="GO" id="GO:0008270">
    <property type="term" value="F:zinc ion binding"/>
    <property type="evidence" value="ECO:0007669"/>
    <property type="project" value="UniProtKB-KW"/>
</dbReference>
<dbReference type="InterPro" id="IPR013083">
    <property type="entry name" value="Znf_RING/FYVE/PHD"/>
</dbReference>
<dbReference type="EMBL" id="FQNF01000003">
    <property type="protein sequence ID" value="SGZ38078.1"/>
    <property type="molecule type" value="Genomic_DNA"/>
</dbReference>
<dbReference type="VEuPathDB" id="FungiDB:HGUI_00278"/>
<protein>
    <recommendedName>
        <fullName evidence="4">SP-RING-type domain-containing protein</fullName>
    </recommendedName>
</protein>
<name>A0A1L0FEQ6_9ASCO</name>
<reference evidence="6" key="1">
    <citation type="submission" date="2016-11" db="EMBL/GenBank/DDBJ databases">
        <authorList>
            <person name="Guldener U."/>
        </authorList>
    </citation>
    <scope>NUCLEOTIDE SEQUENCE [LARGE SCALE GENOMIC DNA]</scope>
</reference>
<feature type="domain" description="SP-RING-type" evidence="4">
    <location>
        <begin position="235"/>
        <end position="292"/>
    </location>
</feature>
<sequence>MKFHSSLQECSHVPTTNEMFTGISRDINFNDVDDFLYKELQQAIKPIIHGMTVLNSTSNEPDFHLSSSEKASIRNGIEKCLKILYDDCCAYYKHSSKEIFLQNANKVIQGFIEHTKLVIEPQPSDDFNKTEKQVYAKIKQCELIKTWDLFDLFLSDKISKDALTESEDTLDGFDDSKLDFSMFVLNDDGFIDWELSKEKWLQSSKTLITIENYLKIINEPTCIVKDVDNLAVDDDDILISEGKIQLVCKVSLAEFVKPMKSRCGHTFDDNSISAAFDTTSQRAQNQCLEGACNAKLVYPRDFKLDEEMVFRVACNKISQKKG</sequence>
<dbReference type="AlphaFoldDB" id="A0A1L0FEQ6"/>
<gene>
    <name evidence="5" type="ORF">HGUI_00278</name>
</gene>
<evidence type="ECO:0000256" key="3">
    <source>
        <dbReference type="ARBA" id="ARBA00022833"/>
    </source>
</evidence>
<accession>A0A1L0FEQ6</accession>
<dbReference type="OrthoDB" id="3971683at2759"/>
<dbReference type="Gene3D" id="3.30.40.10">
    <property type="entry name" value="Zinc/RING finger domain, C3HC4 (zinc finger)"/>
    <property type="match status" value="1"/>
</dbReference>
<dbReference type="InterPro" id="IPR004181">
    <property type="entry name" value="Znf_MIZ"/>
</dbReference>
<evidence type="ECO:0000259" key="4">
    <source>
        <dbReference type="Pfam" id="PF11789"/>
    </source>
</evidence>
<dbReference type="Proteomes" id="UP000183365">
    <property type="component" value="Unassembled WGS sequence"/>
</dbReference>
<keyword evidence="1" id="KW-0479">Metal-binding</keyword>
<evidence type="ECO:0000256" key="1">
    <source>
        <dbReference type="ARBA" id="ARBA00022723"/>
    </source>
</evidence>
<keyword evidence="2" id="KW-0863">Zinc-finger</keyword>